<comment type="caution">
    <text evidence="2">The sequence shown here is derived from an EMBL/GenBank/DDBJ whole genome shotgun (WGS) entry which is preliminary data.</text>
</comment>
<evidence type="ECO:0000313" key="3">
    <source>
        <dbReference type="Proteomes" id="UP001495910"/>
    </source>
</evidence>
<sequence length="97" mass="11072">MTYFLLISISLVATGLAWKRIFGKDEFWVIKFGYLVLSAVPLAGPLFYLLIDLPESSPIAVPPEEFWTPKNPKVWPSFNPLVNSLRRLFCRSANKDL</sequence>
<keyword evidence="1" id="KW-1133">Transmembrane helix</keyword>
<keyword evidence="1" id="KW-0812">Transmembrane</keyword>
<gene>
    <name evidence="2" type="ORF">V8G57_20925</name>
</gene>
<dbReference type="Proteomes" id="UP001495910">
    <property type="component" value="Unassembled WGS sequence"/>
</dbReference>
<keyword evidence="3" id="KW-1185">Reference proteome</keyword>
<feature type="transmembrane region" description="Helical" evidence="1">
    <location>
        <begin position="27"/>
        <end position="51"/>
    </location>
</feature>
<organism evidence="2 3">
    <name type="scientific">Collimonas rhizosphaerae</name>
    <dbReference type="NCBI Taxonomy" id="3126357"/>
    <lineage>
        <taxon>Bacteria</taxon>
        <taxon>Pseudomonadati</taxon>
        <taxon>Pseudomonadota</taxon>
        <taxon>Betaproteobacteria</taxon>
        <taxon>Burkholderiales</taxon>
        <taxon>Oxalobacteraceae</taxon>
        <taxon>Collimonas</taxon>
    </lineage>
</organism>
<evidence type="ECO:0008006" key="4">
    <source>
        <dbReference type="Google" id="ProtNLM"/>
    </source>
</evidence>
<reference evidence="2 3" key="1">
    <citation type="submission" date="2024-02" db="EMBL/GenBank/DDBJ databases">
        <title>Draft genome sequence of Collimonas sp. strain H4R21, an effective mineral-weathering bacterial strain isolated from the beech rhizosphere.</title>
        <authorList>
            <person name="Morin E."/>
            <person name="Uroz S."/>
            <person name="Leveau J.H.J."/>
            <person name="Kumar R."/>
            <person name="Rey M.W."/>
            <person name="Pham J."/>
        </authorList>
    </citation>
    <scope>NUCLEOTIDE SEQUENCE [LARGE SCALE GENOMIC DNA]</scope>
    <source>
        <strain evidence="2 3">H4R21</strain>
    </source>
</reference>
<dbReference type="EMBL" id="JBANDC010000018">
    <property type="protein sequence ID" value="MEM4989864.1"/>
    <property type="molecule type" value="Genomic_DNA"/>
</dbReference>
<dbReference type="RefSeq" id="WP_342831024.1">
    <property type="nucleotide sequence ID" value="NZ_JBANDC010000018.1"/>
</dbReference>
<accession>A0ABU9Q0S4</accession>
<evidence type="ECO:0000256" key="1">
    <source>
        <dbReference type="SAM" id="Phobius"/>
    </source>
</evidence>
<proteinExistence type="predicted"/>
<name>A0ABU9Q0S4_9BURK</name>
<keyword evidence="1" id="KW-0472">Membrane</keyword>
<evidence type="ECO:0000313" key="2">
    <source>
        <dbReference type="EMBL" id="MEM4989864.1"/>
    </source>
</evidence>
<protein>
    <recommendedName>
        <fullName evidence="4">Cardiolipin synthase N-terminal domain-containing protein</fullName>
    </recommendedName>
</protein>